<dbReference type="EMBL" id="BMLI01000001">
    <property type="protein sequence ID" value="GGM82666.1"/>
    <property type="molecule type" value="Genomic_DNA"/>
</dbReference>
<comment type="caution">
    <text evidence="3">The sequence shown here is derived from an EMBL/GenBank/DDBJ whole genome shotgun (WGS) entry which is preliminary data.</text>
</comment>
<evidence type="ECO:0000259" key="2">
    <source>
        <dbReference type="PROSITE" id="PS51123"/>
    </source>
</evidence>
<gene>
    <name evidence="3" type="ORF">GCM10010967_12910</name>
</gene>
<keyword evidence="4" id="KW-1185">Reference proteome</keyword>
<accession>A0ABQ2HIB0</accession>
<organism evidence="3 4">
    <name type="scientific">Dyadobacter beijingensis</name>
    <dbReference type="NCBI Taxonomy" id="365489"/>
    <lineage>
        <taxon>Bacteria</taxon>
        <taxon>Pseudomonadati</taxon>
        <taxon>Bacteroidota</taxon>
        <taxon>Cytophagia</taxon>
        <taxon>Cytophagales</taxon>
        <taxon>Spirosomataceae</taxon>
        <taxon>Dyadobacter</taxon>
    </lineage>
</organism>
<keyword evidence="1" id="KW-0472">Membrane</keyword>
<dbReference type="Gene3D" id="3.30.1330.60">
    <property type="entry name" value="OmpA-like domain"/>
    <property type="match status" value="1"/>
</dbReference>
<dbReference type="SUPFAM" id="SSF103088">
    <property type="entry name" value="OmpA-like"/>
    <property type="match status" value="1"/>
</dbReference>
<name>A0ABQ2HIB0_9BACT</name>
<evidence type="ECO:0000313" key="3">
    <source>
        <dbReference type="EMBL" id="GGM82666.1"/>
    </source>
</evidence>
<dbReference type="InterPro" id="IPR036737">
    <property type="entry name" value="OmpA-like_sf"/>
</dbReference>
<evidence type="ECO:0000313" key="4">
    <source>
        <dbReference type="Proteomes" id="UP000632339"/>
    </source>
</evidence>
<dbReference type="InterPro" id="IPR006665">
    <property type="entry name" value="OmpA-like"/>
</dbReference>
<feature type="domain" description="OmpA-like" evidence="2">
    <location>
        <begin position="1"/>
        <end position="65"/>
    </location>
</feature>
<evidence type="ECO:0000256" key="1">
    <source>
        <dbReference type="PROSITE-ProRule" id="PRU00473"/>
    </source>
</evidence>
<protein>
    <recommendedName>
        <fullName evidence="2">OmpA-like domain-containing protein</fullName>
    </recommendedName>
</protein>
<dbReference type="PROSITE" id="PS51123">
    <property type="entry name" value="OMPA_2"/>
    <property type="match status" value="1"/>
</dbReference>
<sequence>MGDPQRDLALSEFRSRVTSHYLVEKGIAPHAVHWQAKGEKLPAYSNDQDATKALNRRVELKVILE</sequence>
<proteinExistence type="predicted"/>
<dbReference type="Proteomes" id="UP000632339">
    <property type="component" value="Unassembled WGS sequence"/>
</dbReference>
<reference evidence="4" key="1">
    <citation type="journal article" date="2019" name="Int. J. Syst. Evol. Microbiol.">
        <title>The Global Catalogue of Microorganisms (GCM) 10K type strain sequencing project: providing services to taxonomists for standard genome sequencing and annotation.</title>
        <authorList>
            <consortium name="The Broad Institute Genomics Platform"/>
            <consortium name="The Broad Institute Genome Sequencing Center for Infectious Disease"/>
            <person name="Wu L."/>
            <person name="Ma J."/>
        </authorList>
    </citation>
    <scope>NUCLEOTIDE SEQUENCE [LARGE SCALE GENOMIC DNA]</scope>
    <source>
        <strain evidence="4">CGMCC 1.6375</strain>
    </source>
</reference>